<keyword evidence="8" id="KW-1185">Reference proteome</keyword>
<dbReference type="Pfam" id="PF25574">
    <property type="entry name" value="TPR_IMB1"/>
    <property type="match status" value="1"/>
</dbReference>
<evidence type="ECO:0000256" key="2">
    <source>
        <dbReference type="ARBA" id="ARBA00022448"/>
    </source>
</evidence>
<evidence type="ECO:0000256" key="3">
    <source>
        <dbReference type="ARBA" id="ARBA00022490"/>
    </source>
</evidence>
<sequence length="239" mass="26476">MKEVVTVISTIITRTHPCQQDLGDEDEAQEEVEGSSEYDWLVIDTALDAVIGLAVALGPAFAELWKIFEKPILKFAASESENIERSTGVGVVAECAANMADAVTPYTEKLLKLLLKRLSDTDPETKSNAAYATGQLIYNSTDSNTYLPHYPTILQKLESMLQVREARIKDNAAGCLSRMILAHPDQIPLGDVLPALVNLLPLKDDYEENPPVYQCILKLCKSPCRHTSRYWSSCLTGFR</sequence>
<evidence type="ECO:0000313" key="8">
    <source>
        <dbReference type="Proteomes" id="UP001583172"/>
    </source>
</evidence>
<keyword evidence="2" id="KW-0813">Transport</keyword>
<gene>
    <name evidence="7" type="ORF">VTJ49DRAFT_6622</name>
</gene>
<comment type="subcellular location">
    <subcellularLocation>
        <location evidence="1">Cytoplasm</location>
    </subcellularLocation>
</comment>
<keyword evidence="5" id="KW-0653">Protein transport</keyword>
<evidence type="ECO:0000259" key="6">
    <source>
        <dbReference type="Pfam" id="PF25574"/>
    </source>
</evidence>
<dbReference type="InterPro" id="IPR016024">
    <property type="entry name" value="ARM-type_fold"/>
</dbReference>
<name>A0ABR3VIT4_HUMIN</name>
<dbReference type="Gene3D" id="1.25.10.10">
    <property type="entry name" value="Leucine-rich Repeat Variant"/>
    <property type="match status" value="1"/>
</dbReference>
<evidence type="ECO:0000256" key="4">
    <source>
        <dbReference type="ARBA" id="ARBA00022737"/>
    </source>
</evidence>
<dbReference type="SUPFAM" id="SSF48371">
    <property type="entry name" value="ARM repeat"/>
    <property type="match status" value="1"/>
</dbReference>
<evidence type="ECO:0000313" key="7">
    <source>
        <dbReference type="EMBL" id="KAL1841784.1"/>
    </source>
</evidence>
<dbReference type="InterPro" id="IPR058584">
    <property type="entry name" value="IMB1_TNPO1-like_TPR"/>
</dbReference>
<keyword evidence="3" id="KW-0963">Cytoplasm</keyword>
<organism evidence="7 8">
    <name type="scientific">Humicola insolens</name>
    <name type="common">Soft-rot fungus</name>
    <dbReference type="NCBI Taxonomy" id="85995"/>
    <lineage>
        <taxon>Eukaryota</taxon>
        <taxon>Fungi</taxon>
        <taxon>Dikarya</taxon>
        <taxon>Ascomycota</taxon>
        <taxon>Pezizomycotina</taxon>
        <taxon>Sordariomycetes</taxon>
        <taxon>Sordariomycetidae</taxon>
        <taxon>Sordariales</taxon>
        <taxon>Chaetomiaceae</taxon>
        <taxon>Mycothermus</taxon>
    </lineage>
</organism>
<dbReference type="InterPro" id="IPR040122">
    <property type="entry name" value="Importin_beta"/>
</dbReference>
<reference evidence="7 8" key="1">
    <citation type="journal article" date="2024" name="Commun. Biol.">
        <title>Comparative genomic analysis of thermophilic fungi reveals convergent evolutionary adaptations and gene losses.</title>
        <authorList>
            <person name="Steindorff A.S."/>
            <person name="Aguilar-Pontes M.V."/>
            <person name="Robinson A.J."/>
            <person name="Andreopoulos B."/>
            <person name="LaButti K."/>
            <person name="Kuo A."/>
            <person name="Mondo S."/>
            <person name="Riley R."/>
            <person name="Otillar R."/>
            <person name="Haridas S."/>
            <person name="Lipzen A."/>
            <person name="Grimwood J."/>
            <person name="Schmutz J."/>
            <person name="Clum A."/>
            <person name="Reid I.D."/>
            <person name="Moisan M.C."/>
            <person name="Butler G."/>
            <person name="Nguyen T.T.M."/>
            <person name="Dewar K."/>
            <person name="Conant G."/>
            <person name="Drula E."/>
            <person name="Henrissat B."/>
            <person name="Hansel C."/>
            <person name="Singer S."/>
            <person name="Hutchinson M.I."/>
            <person name="de Vries R.P."/>
            <person name="Natvig D.O."/>
            <person name="Powell A.J."/>
            <person name="Tsang A."/>
            <person name="Grigoriev I.V."/>
        </authorList>
    </citation>
    <scope>NUCLEOTIDE SEQUENCE [LARGE SCALE GENOMIC DNA]</scope>
    <source>
        <strain evidence="7 8">CBS 620.91</strain>
    </source>
</reference>
<protein>
    <recommendedName>
        <fullName evidence="6">Importin subunit beta-1/Transportin-1-like TPR repeats domain-containing protein</fullName>
    </recommendedName>
</protein>
<dbReference type="Proteomes" id="UP001583172">
    <property type="component" value="Unassembled WGS sequence"/>
</dbReference>
<comment type="caution">
    <text evidence="7">The sequence shown here is derived from an EMBL/GenBank/DDBJ whole genome shotgun (WGS) entry which is preliminary data.</text>
</comment>
<dbReference type="PANTHER" id="PTHR10527">
    <property type="entry name" value="IMPORTIN BETA"/>
    <property type="match status" value="1"/>
</dbReference>
<keyword evidence="4" id="KW-0677">Repeat</keyword>
<dbReference type="EMBL" id="JAZGSY010000064">
    <property type="protein sequence ID" value="KAL1841784.1"/>
    <property type="molecule type" value="Genomic_DNA"/>
</dbReference>
<proteinExistence type="predicted"/>
<feature type="domain" description="Importin subunit beta-1/Transportin-1-like TPR repeats" evidence="6">
    <location>
        <begin position="39"/>
        <end position="123"/>
    </location>
</feature>
<evidence type="ECO:0000256" key="1">
    <source>
        <dbReference type="ARBA" id="ARBA00004496"/>
    </source>
</evidence>
<dbReference type="InterPro" id="IPR011989">
    <property type="entry name" value="ARM-like"/>
</dbReference>
<accession>A0ABR3VIT4</accession>
<evidence type="ECO:0000256" key="5">
    <source>
        <dbReference type="ARBA" id="ARBA00022927"/>
    </source>
</evidence>